<keyword evidence="1" id="KW-1133">Transmembrane helix</keyword>
<dbReference type="EMBL" id="CP015378">
    <property type="protein sequence ID" value="ANC78875.1"/>
    <property type="molecule type" value="Genomic_DNA"/>
</dbReference>
<evidence type="ECO:0000313" key="4">
    <source>
        <dbReference type="Proteomes" id="UP000076623"/>
    </source>
</evidence>
<dbReference type="KEGG" id="fpn:ABE65_019540"/>
<dbReference type="Pfam" id="PF08006">
    <property type="entry name" value="HAAS_TM"/>
    <property type="match status" value="1"/>
</dbReference>
<feature type="transmembrane region" description="Helical" evidence="1">
    <location>
        <begin position="142"/>
        <end position="163"/>
    </location>
</feature>
<accession>A0A161IPH7</accession>
<dbReference type="PANTHER" id="PTHR41307">
    <property type="entry name" value="MEMBRANE PROTEIN-RELATED"/>
    <property type="match status" value="1"/>
</dbReference>
<feature type="transmembrane region" description="Helical" evidence="1">
    <location>
        <begin position="228"/>
        <end position="245"/>
    </location>
</feature>
<feature type="domain" description="HAAS transmembrane region" evidence="2">
    <location>
        <begin position="94"/>
        <end position="206"/>
    </location>
</feature>
<dbReference type="PANTHER" id="PTHR41307:SF1">
    <property type="entry name" value="MEMBRANE PROTEIN"/>
    <property type="match status" value="1"/>
</dbReference>
<dbReference type="STRING" id="1221500.ABE65_019540"/>
<gene>
    <name evidence="3" type="ORF">ABE65_019540</name>
</gene>
<keyword evidence="4" id="KW-1185">Reference proteome</keyword>
<organism evidence="3 4">
    <name type="scientific">Fictibacillus phosphorivorans</name>
    <dbReference type="NCBI Taxonomy" id="1221500"/>
    <lineage>
        <taxon>Bacteria</taxon>
        <taxon>Bacillati</taxon>
        <taxon>Bacillota</taxon>
        <taxon>Bacilli</taxon>
        <taxon>Bacillales</taxon>
        <taxon>Fictibacillaceae</taxon>
        <taxon>Fictibacillus</taxon>
    </lineage>
</organism>
<name>A0A161IPH7_9BACL</name>
<feature type="transmembrane region" description="Helical" evidence="1">
    <location>
        <begin position="108"/>
        <end position="126"/>
    </location>
</feature>
<dbReference type="Proteomes" id="UP000076623">
    <property type="component" value="Chromosome"/>
</dbReference>
<dbReference type="InterPro" id="IPR012963">
    <property type="entry name" value="HAAS_TM"/>
</dbReference>
<dbReference type="SUPFAM" id="SSF158560">
    <property type="entry name" value="BH3980-like"/>
    <property type="match status" value="1"/>
</dbReference>
<feature type="transmembrane region" description="Helical" evidence="1">
    <location>
        <begin position="175"/>
        <end position="197"/>
    </location>
</feature>
<dbReference type="RefSeq" id="WP_066398715.1">
    <property type="nucleotide sequence ID" value="NZ_CP015378.1"/>
</dbReference>
<sequence length="256" mass="28871">MSALKHTLTAESQDFLDNLRLYLFSSGKKDEEVKEIVEELEDHLIEAEKRGKSVSHIIGHSPKAYMEQLSSEMSFDFKWLSYLPIIVLGVFAYVLLGDSIRGGVQYTLLQVIGYPAVCIILVLFYLRMFKFLASTKLSKTKTIITTLILGILPILFFLGLMFANDMYKTSVVIKLGATGNIIAALLAIAIFIGIALWSKTWFTIVIPAMIFLPEFLISLTSFDKETKAILTISALFVTLIIYNVYTFKKAKKENRI</sequence>
<reference evidence="3 4" key="1">
    <citation type="submission" date="2016-04" db="EMBL/GenBank/DDBJ databases">
        <title>Complete genome sequence of Fictibacillus phosphorivorans G25-29, a strain toxic to nematodes.</title>
        <authorList>
            <person name="Zheng Z."/>
        </authorList>
    </citation>
    <scope>NUCLEOTIDE SEQUENCE [LARGE SCALE GENOMIC DNA]</scope>
    <source>
        <strain evidence="3 4">G25-29</strain>
    </source>
</reference>
<dbReference type="AlphaFoldDB" id="A0A161IPH7"/>
<evidence type="ECO:0000313" key="3">
    <source>
        <dbReference type="EMBL" id="ANC78875.1"/>
    </source>
</evidence>
<keyword evidence="1" id="KW-0472">Membrane</keyword>
<evidence type="ECO:0000259" key="2">
    <source>
        <dbReference type="Pfam" id="PF08006"/>
    </source>
</evidence>
<keyword evidence="1" id="KW-0812">Transmembrane</keyword>
<proteinExistence type="predicted"/>
<evidence type="ECO:0000256" key="1">
    <source>
        <dbReference type="SAM" id="Phobius"/>
    </source>
</evidence>
<feature type="transmembrane region" description="Helical" evidence="1">
    <location>
        <begin position="79"/>
        <end position="96"/>
    </location>
</feature>
<dbReference type="Gene3D" id="1.10.1900.10">
    <property type="entry name" value="c-terminal domain of poly(a) binding protein"/>
    <property type="match status" value="1"/>
</dbReference>
<protein>
    <recommendedName>
        <fullName evidence="2">HAAS transmembrane region domain-containing protein</fullName>
    </recommendedName>
</protein>
<feature type="transmembrane region" description="Helical" evidence="1">
    <location>
        <begin position="204"/>
        <end position="222"/>
    </location>
</feature>